<name>A0A1I6R9P4_9BACL</name>
<sequence>MVEAQQETIVGHRVTVVFTTLRGVRRVRTGEVLRWNARVIVLHRPPSTSDGVATKNVLEVIATARIIAVVQLSPLPQGVAPAPAAD</sequence>
<dbReference type="RefSeq" id="WP_091836137.1">
    <property type="nucleotide sequence ID" value="NZ_FPAA01000004.1"/>
</dbReference>
<evidence type="ECO:0000313" key="2">
    <source>
        <dbReference type="Proteomes" id="UP000198660"/>
    </source>
</evidence>
<dbReference type="EMBL" id="FPAA01000004">
    <property type="protein sequence ID" value="SFS61433.1"/>
    <property type="molecule type" value="Genomic_DNA"/>
</dbReference>
<accession>A0A1I6R9P4</accession>
<protein>
    <submittedName>
        <fullName evidence="1">Uncharacterized protein</fullName>
    </submittedName>
</protein>
<gene>
    <name evidence="1" type="ORF">SAMN05444972_104311</name>
</gene>
<dbReference type="Proteomes" id="UP000198660">
    <property type="component" value="Unassembled WGS sequence"/>
</dbReference>
<reference evidence="2" key="1">
    <citation type="submission" date="2016-10" db="EMBL/GenBank/DDBJ databases">
        <authorList>
            <person name="Varghese N."/>
            <person name="Submissions S."/>
        </authorList>
    </citation>
    <scope>NUCLEOTIDE SEQUENCE [LARGE SCALE GENOMIC DNA]</scope>
    <source>
        <strain evidence="2">DSM 45789</strain>
    </source>
</reference>
<keyword evidence="2" id="KW-1185">Reference proteome</keyword>
<evidence type="ECO:0000313" key="1">
    <source>
        <dbReference type="EMBL" id="SFS61433.1"/>
    </source>
</evidence>
<organism evidence="1 2">
    <name type="scientific">Marininema halotolerans</name>
    <dbReference type="NCBI Taxonomy" id="1155944"/>
    <lineage>
        <taxon>Bacteria</taxon>
        <taxon>Bacillati</taxon>
        <taxon>Bacillota</taxon>
        <taxon>Bacilli</taxon>
        <taxon>Bacillales</taxon>
        <taxon>Thermoactinomycetaceae</taxon>
        <taxon>Marininema</taxon>
    </lineage>
</organism>
<proteinExistence type="predicted"/>
<dbReference type="AlphaFoldDB" id="A0A1I6R9P4"/>